<keyword evidence="5 11" id="KW-0808">Transferase</keyword>
<feature type="transmembrane region" description="Helical" evidence="11">
    <location>
        <begin position="537"/>
        <end position="557"/>
    </location>
</feature>
<feature type="transmembrane region" description="Helical" evidence="11">
    <location>
        <begin position="666"/>
        <end position="685"/>
    </location>
</feature>
<evidence type="ECO:0000256" key="3">
    <source>
        <dbReference type="ARBA" id="ARBA00022475"/>
    </source>
</evidence>
<keyword evidence="6 11" id="KW-0812">Transmembrane</keyword>
<dbReference type="PANTHER" id="PTHR22914:SF9">
    <property type="entry name" value="CHITIN SYNTHASE 1"/>
    <property type="match status" value="1"/>
</dbReference>
<comment type="subcellular location">
    <subcellularLocation>
        <location evidence="1 11">Cell membrane</location>
        <topology evidence="1 11">Multi-pass membrane protein</topology>
    </subcellularLocation>
</comment>
<dbReference type="InterPro" id="IPR029044">
    <property type="entry name" value="Nucleotide-diphossugar_trans"/>
</dbReference>
<dbReference type="InterPro" id="IPR013616">
    <property type="entry name" value="Chitin_synth_N"/>
</dbReference>
<feature type="transmembrane region" description="Helical" evidence="11">
    <location>
        <begin position="794"/>
        <end position="813"/>
    </location>
</feature>
<dbReference type="GO" id="GO:0006031">
    <property type="term" value="P:chitin biosynthetic process"/>
    <property type="evidence" value="ECO:0007669"/>
    <property type="project" value="UniProtKB-UniRule"/>
</dbReference>
<keyword evidence="7 11" id="KW-1133">Transmembrane helix</keyword>
<dbReference type="GO" id="GO:0071555">
    <property type="term" value="P:cell wall organization"/>
    <property type="evidence" value="ECO:0007669"/>
    <property type="project" value="UniProtKB-KW"/>
</dbReference>
<reference evidence="14" key="1">
    <citation type="submission" date="2021-06" db="EMBL/GenBank/DDBJ databases">
        <authorList>
            <person name="Kallberg Y."/>
            <person name="Tangrot J."/>
            <person name="Rosling A."/>
        </authorList>
    </citation>
    <scope>NUCLEOTIDE SEQUENCE</scope>
    <source>
        <strain evidence="14">AZ414A</strain>
    </source>
</reference>
<evidence type="ECO:0000256" key="7">
    <source>
        <dbReference type="ARBA" id="ARBA00022989"/>
    </source>
</evidence>
<feature type="region of interest" description="Disordered" evidence="12">
    <location>
        <begin position="1"/>
        <end position="72"/>
    </location>
</feature>
<proteinExistence type="inferred from homology"/>
<dbReference type="GO" id="GO:0005886">
    <property type="term" value="C:plasma membrane"/>
    <property type="evidence" value="ECO:0007669"/>
    <property type="project" value="UniProtKB-SubCell"/>
</dbReference>
<evidence type="ECO:0000256" key="12">
    <source>
        <dbReference type="SAM" id="MobiDB-lite"/>
    </source>
</evidence>
<feature type="transmembrane region" description="Helical" evidence="11">
    <location>
        <begin position="833"/>
        <end position="858"/>
    </location>
</feature>
<evidence type="ECO:0000313" key="14">
    <source>
        <dbReference type="EMBL" id="CAG8568844.1"/>
    </source>
</evidence>
<dbReference type="GO" id="GO:0004100">
    <property type="term" value="F:chitin synthase activity"/>
    <property type="evidence" value="ECO:0007669"/>
    <property type="project" value="UniProtKB-UniRule"/>
</dbReference>
<feature type="transmembrane region" description="Helical" evidence="11">
    <location>
        <begin position="577"/>
        <end position="596"/>
    </location>
</feature>
<dbReference type="AlphaFoldDB" id="A0A9N9FZP0"/>
<dbReference type="CDD" id="cd04190">
    <property type="entry name" value="Chitin_synth_C"/>
    <property type="match status" value="1"/>
</dbReference>
<dbReference type="InterPro" id="IPR004835">
    <property type="entry name" value="Chitin_synth"/>
</dbReference>
<keyword evidence="9 11" id="KW-0961">Cell wall biogenesis/degradation</keyword>
<name>A0A9N9FZP0_9GLOM</name>
<keyword evidence="15" id="KW-1185">Reference proteome</keyword>
<keyword evidence="3 11" id="KW-1003">Cell membrane</keyword>
<evidence type="ECO:0000313" key="15">
    <source>
        <dbReference type="Proteomes" id="UP000789706"/>
    </source>
</evidence>
<evidence type="ECO:0000256" key="8">
    <source>
        <dbReference type="ARBA" id="ARBA00023136"/>
    </source>
</evidence>
<evidence type="ECO:0000256" key="11">
    <source>
        <dbReference type="RuleBase" id="RU366040"/>
    </source>
</evidence>
<dbReference type="GO" id="GO:0030428">
    <property type="term" value="C:cell septum"/>
    <property type="evidence" value="ECO:0007669"/>
    <property type="project" value="TreeGrafter"/>
</dbReference>
<comment type="catalytic activity">
    <reaction evidence="11">
        <text>[(1-&gt;4)-N-acetyl-beta-D-glucosaminyl](n) + UDP-N-acetyl-alpha-D-glucosamine = [(1-&gt;4)-N-acetyl-beta-D-glucosaminyl](n+1) + UDP + H(+)</text>
        <dbReference type="Rhea" id="RHEA:16637"/>
        <dbReference type="Rhea" id="RHEA-COMP:9593"/>
        <dbReference type="Rhea" id="RHEA-COMP:9595"/>
        <dbReference type="ChEBI" id="CHEBI:15378"/>
        <dbReference type="ChEBI" id="CHEBI:17029"/>
        <dbReference type="ChEBI" id="CHEBI:57705"/>
        <dbReference type="ChEBI" id="CHEBI:58223"/>
        <dbReference type="EC" id="2.4.1.16"/>
    </reaction>
</comment>
<comment type="similarity">
    <text evidence="11">Belongs to the chitin synthase family.</text>
</comment>
<keyword evidence="8 11" id="KW-0472">Membrane</keyword>
<feature type="compositionally biased region" description="Pro residues" evidence="12">
    <location>
        <begin position="22"/>
        <end position="46"/>
    </location>
</feature>
<evidence type="ECO:0000256" key="5">
    <source>
        <dbReference type="ARBA" id="ARBA00022679"/>
    </source>
</evidence>
<sequence>MSHYGGGYPPPEGGYPPAEGGYPPPEGGYPPPEGVYPPSGYPPQNPTYPTQTTPYPNVQPPYSSPDPASQPLMSQEYSATLNMEEPGSEITQETYHYGSAPLRQPRRFKTTRRVELSDGNLVLDCPVPSKLLQQVQLKTDREFTHMRYTACTAEPDHFKDEKYQLRQRIYDPPRQTELFIVLTMYNEDEVLFARTFHSVVKNVSHLCSRDRSRVWGKDGWKKVVVCVVSDGRQKINRRTLAYLAAIGVYQDGVAKTKVRGKDVTAHIYEYTTQFSYDADMKIRDSDRGIVPVQVLFCLKEKNAKKINSHRWFFNAFGSVLNPNVCVLLDVGTKPGGSSIYHLWKAFDINSNVAGACGEIVAMKGPGGKNLLNPIVAAQNFEYKMSNILDKPLESVFGYITVLPGAFSAYRYIALQNDENGRGPLHEYFLGEAAHGGGAGEEAGIFTKNMYLAEDRILCFELVAKRGNSWVLHYVKTAYAETDVPDQVPELISQRRRWLNGSAFASVYAVWNTPRIWGSAHTQIRKILLAIEMVYQGYNLFFSWIALGNFYLTFHILGKSLSEPLIVEGLWSETAGSIIFLILRYIYILLLIAVFVLSLGNRPQGYKWAFMFAIVFFSFLMAYMLFAAGWLTYKGVQIQLEANKGNITGANLGTASAILNDSTFRNIILSSVSTLGLYFIASFLFFEPWHMFTSFFQYLLLVPFYINIMNVYAFCNVHDVSWGTKGDTSTAPSLGEAKVTKDKKGNEETEIEMPVEQMDMNDAYTEAVDELKRGHEEEVKHRSPSEKQEDYYKSFRFNVVICWILTNLLLVAVITSTSDVITKVSSEDNRANTYMAFVLWSVAGLAAIRFFGSCTYLLFRLFTGN</sequence>
<dbReference type="EMBL" id="CAJVPK010001069">
    <property type="protein sequence ID" value="CAG8568844.1"/>
    <property type="molecule type" value="Genomic_DNA"/>
</dbReference>
<gene>
    <name evidence="14" type="ORF">DEBURN_LOCUS7974</name>
</gene>
<feature type="compositionally biased region" description="Low complexity" evidence="12">
    <location>
        <begin position="47"/>
        <end position="56"/>
    </location>
</feature>
<dbReference type="Proteomes" id="UP000789706">
    <property type="component" value="Unassembled WGS sequence"/>
</dbReference>
<dbReference type="OrthoDB" id="26569at2759"/>
<evidence type="ECO:0000256" key="10">
    <source>
        <dbReference type="ARBA" id="ARBA00024009"/>
    </source>
</evidence>
<accession>A0A9N9FZP0</accession>
<organism evidence="14 15">
    <name type="scientific">Diversispora eburnea</name>
    <dbReference type="NCBI Taxonomy" id="1213867"/>
    <lineage>
        <taxon>Eukaryota</taxon>
        <taxon>Fungi</taxon>
        <taxon>Fungi incertae sedis</taxon>
        <taxon>Mucoromycota</taxon>
        <taxon>Glomeromycotina</taxon>
        <taxon>Glomeromycetes</taxon>
        <taxon>Diversisporales</taxon>
        <taxon>Diversisporaceae</taxon>
        <taxon>Diversispora</taxon>
    </lineage>
</organism>
<evidence type="ECO:0000256" key="6">
    <source>
        <dbReference type="ARBA" id="ARBA00022692"/>
    </source>
</evidence>
<evidence type="ECO:0000256" key="1">
    <source>
        <dbReference type="ARBA" id="ARBA00004651"/>
    </source>
</evidence>
<dbReference type="EC" id="2.4.1.16" evidence="2 11"/>
<evidence type="ECO:0000256" key="4">
    <source>
        <dbReference type="ARBA" id="ARBA00022676"/>
    </source>
</evidence>
<feature type="transmembrane region" description="Helical" evidence="11">
    <location>
        <begin position="608"/>
        <end position="630"/>
    </location>
</feature>
<protein>
    <recommendedName>
        <fullName evidence="2 11">Chitin synthase</fullName>
        <ecNumber evidence="2 11">2.4.1.16</ecNumber>
    </recommendedName>
</protein>
<evidence type="ECO:0000259" key="13">
    <source>
        <dbReference type="Pfam" id="PF08407"/>
    </source>
</evidence>
<dbReference type="SUPFAM" id="SSF53448">
    <property type="entry name" value="Nucleotide-diphospho-sugar transferases"/>
    <property type="match status" value="1"/>
</dbReference>
<comment type="function">
    <text evidence="10 11">Polymerizes chitin, a structural polymer of the cell wall and septum, by transferring the sugar moiety of UDP-GlcNAc to the non-reducing end of the growing chitin polymer.</text>
</comment>
<dbReference type="PANTHER" id="PTHR22914">
    <property type="entry name" value="CHITIN SYNTHASE"/>
    <property type="match status" value="1"/>
</dbReference>
<dbReference type="Pfam" id="PF08407">
    <property type="entry name" value="Chitin_synth_1N"/>
    <property type="match status" value="1"/>
</dbReference>
<dbReference type="Pfam" id="PF01644">
    <property type="entry name" value="Chitin_synth_1"/>
    <property type="match status" value="1"/>
</dbReference>
<feature type="domain" description="Chitin synthase N-terminal" evidence="13">
    <location>
        <begin position="109"/>
        <end position="177"/>
    </location>
</feature>
<feature type="compositionally biased region" description="Basic and acidic residues" evidence="12">
    <location>
        <begin position="737"/>
        <end position="746"/>
    </location>
</feature>
<evidence type="ECO:0000256" key="2">
    <source>
        <dbReference type="ARBA" id="ARBA00012543"/>
    </source>
</evidence>
<feature type="region of interest" description="Disordered" evidence="12">
    <location>
        <begin position="725"/>
        <end position="751"/>
    </location>
</feature>
<evidence type="ECO:0000256" key="9">
    <source>
        <dbReference type="ARBA" id="ARBA00023316"/>
    </source>
</evidence>
<keyword evidence="4 11" id="KW-0328">Glycosyltransferase</keyword>
<comment type="caution">
    <text evidence="14">The sequence shown here is derived from an EMBL/GenBank/DDBJ whole genome shotgun (WGS) entry which is preliminary data.</text>
</comment>